<evidence type="ECO:0000256" key="2">
    <source>
        <dbReference type="SAM" id="MobiDB-lite"/>
    </source>
</evidence>
<evidence type="ECO:0000313" key="4">
    <source>
        <dbReference type="EMBL" id="ART82029.1"/>
    </source>
</evidence>
<evidence type="ECO:0000256" key="1">
    <source>
        <dbReference type="ARBA" id="ARBA00009477"/>
    </source>
</evidence>
<keyword evidence="5" id="KW-1185">Reference proteome</keyword>
<feature type="region of interest" description="Disordered" evidence="2">
    <location>
        <begin position="114"/>
        <end position="142"/>
    </location>
</feature>
<dbReference type="AlphaFoldDB" id="A0A1Y0D3E6"/>
<dbReference type="Pfam" id="PF25917">
    <property type="entry name" value="BSH_RND"/>
    <property type="match status" value="1"/>
</dbReference>
<feature type="domain" description="Multidrug resistance protein MdtA-like barrel-sandwich hybrid" evidence="3">
    <location>
        <begin position="54"/>
        <end position="217"/>
    </location>
</feature>
<dbReference type="Gene3D" id="1.10.287.470">
    <property type="entry name" value="Helix hairpin bin"/>
    <property type="match status" value="1"/>
</dbReference>
<gene>
    <name evidence="4" type="ORF">CBP31_04820</name>
</gene>
<dbReference type="KEGG" id="opf:CBP31_04820"/>
<dbReference type="Gene3D" id="2.40.420.20">
    <property type="match status" value="1"/>
</dbReference>
<sequence>MRIVYGIIIAALGVALLLGVQKWRGPVLPAITVELKPLELRIVASGEVRYQSLARIGSEITGTVIARHVREGDRVNKGDLLIELNRAQAQSGLAQAQTLLQQLQKISRPQAQAALKEAQENANQASREARRRQALASKGTISKEQAEQARRLALTANSLLTRAQLTANSLAANNTEEQLLRQRISSAEADLAKTRIYAPFAGRVQTRNVEPGDLVQPSTVLLEIARSNTENTRDGLEDGLEVVVALDEKNFAPLQLNQPVLLIADAWPEQTVAGVVSFIAPAVDSSRGTIDVHIKVLAESSTQTLAPQQKPHAFLQGMTVSANIIANQRDATLVLPNDYLLTNTSGQTQVLRWKSGKVNAVQVQLGLRNMTHSEIVAGLNEGDVVLHADKLQADKLSDGKSARVRFEQAPHVIR</sequence>
<dbReference type="PANTHER" id="PTHR30469:SF15">
    <property type="entry name" value="HLYD FAMILY OF SECRETION PROTEINS"/>
    <property type="match status" value="1"/>
</dbReference>
<name>A0A1Y0D3E6_9GAMM</name>
<dbReference type="Gene3D" id="2.40.50.100">
    <property type="match status" value="1"/>
</dbReference>
<dbReference type="EMBL" id="CP021377">
    <property type="protein sequence ID" value="ART82029.1"/>
    <property type="molecule type" value="Genomic_DNA"/>
</dbReference>
<evidence type="ECO:0000313" key="5">
    <source>
        <dbReference type="Proteomes" id="UP000243937"/>
    </source>
</evidence>
<organism evidence="4 5">
    <name type="scientific">Oceanisphaera profunda</name>
    <dbReference type="NCBI Taxonomy" id="1416627"/>
    <lineage>
        <taxon>Bacteria</taxon>
        <taxon>Pseudomonadati</taxon>
        <taxon>Pseudomonadota</taxon>
        <taxon>Gammaproteobacteria</taxon>
        <taxon>Aeromonadales</taxon>
        <taxon>Aeromonadaceae</taxon>
        <taxon>Oceanisphaera</taxon>
    </lineage>
</organism>
<comment type="similarity">
    <text evidence="1">Belongs to the membrane fusion protein (MFP) (TC 8.A.1) family.</text>
</comment>
<dbReference type="GO" id="GO:1990281">
    <property type="term" value="C:efflux pump complex"/>
    <property type="evidence" value="ECO:0007669"/>
    <property type="project" value="TreeGrafter"/>
</dbReference>
<dbReference type="NCBIfam" id="TIGR01730">
    <property type="entry name" value="RND_mfp"/>
    <property type="match status" value="1"/>
</dbReference>
<dbReference type="GO" id="GO:0015562">
    <property type="term" value="F:efflux transmembrane transporter activity"/>
    <property type="evidence" value="ECO:0007669"/>
    <property type="project" value="TreeGrafter"/>
</dbReference>
<dbReference type="Gene3D" id="2.40.30.170">
    <property type="match status" value="1"/>
</dbReference>
<dbReference type="PANTHER" id="PTHR30469">
    <property type="entry name" value="MULTIDRUG RESISTANCE PROTEIN MDTA"/>
    <property type="match status" value="1"/>
</dbReference>
<proteinExistence type="inferred from homology"/>
<dbReference type="Proteomes" id="UP000243937">
    <property type="component" value="Chromosome"/>
</dbReference>
<accession>A0A1Y0D3E6</accession>
<dbReference type="OrthoDB" id="9806939at2"/>
<dbReference type="RefSeq" id="WP_087035117.1">
    <property type="nucleotide sequence ID" value="NZ_CP021377.1"/>
</dbReference>
<dbReference type="SUPFAM" id="SSF111369">
    <property type="entry name" value="HlyD-like secretion proteins"/>
    <property type="match status" value="2"/>
</dbReference>
<reference evidence="4 5" key="1">
    <citation type="journal article" date="2014" name="Int. J. Syst. Evol. Microbiol.">
        <title>Oceanisphaera profunda sp. nov., a marine bacterium isolated from deep-sea sediment, and emended description of the genus Oceanisphaera.</title>
        <authorList>
            <person name="Xu Z."/>
            <person name="Zhang X.Y."/>
            <person name="Su H.N."/>
            <person name="Yu Z.C."/>
            <person name="Liu C."/>
            <person name="Li H."/>
            <person name="Chen X.L."/>
            <person name="Song X.Y."/>
            <person name="Xie B.B."/>
            <person name="Qin Q.L."/>
            <person name="Zhou B.C."/>
            <person name="Shi M."/>
            <person name="Huang Y."/>
            <person name="Zhang Y.Z."/>
        </authorList>
    </citation>
    <scope>NUCLEOTIDE SEQUENCE [LARGE SCALE GENOMIC DNA]</scope>
    <source>
        <strain evidence="4 5">SM1222</strain>
    </source>
</reference>
<evidence type="ECO:0000259" key="3">
    <source>
        <dbReference type="Pfam" id="PF25917"/>
    </source>
</evidence>
<dbReference type="InterPro" id="IPR006143">
    <property type="entry name" value="RND_pump_MFP"/>
</dbReference>
<protein>
    <recommendedName>
        <fullName evidence="3">Multidrug resistance protein MdtA-like barrel-sandwich hybrid domain-containing protein</fullName>
    </recommendedName>
</protein>
<dbReference type="InterPro" id="IPR058625">
    <property type="entry name" value="MdtA-like_BSH"/>
</dbReference>